<protein>
    <submittedName>
        <fullName evidence="3">Uncharacterized protein</fullName>
    </submittedName>
</protein>
<keyword evidence="2" id="KW-0812">Transmembrane</keyword>
<name>A0A848QKS0_9SPHN</name>
<organism evidence="3 4">
    <name type="scientific">Pontixanthobacter rizhaonensis</name>
    <dbReference type="NCBI Taxonomy" id="2730337"/>
    <lineage>
        <taxon>Bacteria</taxon>
        <taxon>Pseudomonadati</taxon>
        <taxon>Pseudomonadota</taxon>
        <taxon>Alphaproteobacteria</taxon>
        <taxon>Sphingomonadales</taxon>
        <taxon>Erythrobacteraceae</taxon>
        <taxon>Pontixanthobacter</taxon>
    </lineage>
</organism>
<keyword evidence="2" id="KW-1133">Transmembrane helix</keyword>
<reference evidence="3 4" key="1">
    <citation type="submission" date="2020-04" db="EMBL/GenBank/DDBJ databases">
        <authorList>
            <person name="Liu A."/>
        </authorList>
    </citation>
    <scope>NUCLEOTIDE SEQUENCE [LARGE SCALE GENOMIC DNA]</scope>
    <source>
        <strain evidence="3 4">RZ02</strain>
    </source>
</reference>
<feature type="compositionally biased region" description="Basic and acidic residues" evidence="1">
    <location>
        <begin position="108"/>
        <end position="126"/>
    </location>
</feature>
<dbReference type="RefSeq" id="WP_170010741.1">
    <property type="nucleotide sequence ID" value="NZ_JABCRE010000002.1"/>
</dbReference>
<feature type="transmembrane region" description="Helical" evidence="2">
    <location>
        <begin position="67"/>
        <end position="85"/>
    </location>
</feature>
<keyword evidence="2" id="KW-0472">Membrane</keyword>
<evidence type="ECO:0000313" key="3">
    <source>
        <dbReference type="EMBL" id="NMW31340.1"/>
    </source>
</evidence>
<feature type="region of interest" description="Disordered" evidence="1">
    <location>
        <begin position="94"/>
        <end position="126"/>
    </location>
</feature>
<dbReference type="EMBL" id="JABCRE010000002">
    <property type="protein sequence ID" value="NMW31340.1"/>
    <property type="molecule type" value="Genomic_DNA"/>
</dbReference>
<accession>A0A848QKS0</accession>
<sequence length="126" mass="13791">MSDKFDRQLREDKVLRDSALAVVKADIEQVKQDHSAKNIGKRFANRMTEGAHDVLEQASAKASDQRGILVVLVAAIALWFARNPIMSLFNDGEDTAVNADGSETKPSTAREIDGSSDEANHVEIPE</sequence>
<evidence type="ECO:0000256" key="2">
    <source>
        <dbReference type="SAM" id="Phobius"/>
    </source>
</evidence>
<gene>
    <name evidence="3" type="ORF">HKD42_04645</name>
</gene>
<keyword evidence="4" id="KW-1185">Reference proteome</keyword>
<evidence type="ECO:0000313" key="4">
    <source>
        <dbReference type="Proteomes" id="UP000561181"/>
    </source>
</evidence>
<comment type="caution">
    <text evidence="3">The sequence shown here is derived from an EMBL/GenBank/DDBJ whole genome shotgun (WGS) entry which is preliminary data.</text>
</comment>
<evidence type="ECO:0000256" key="1">
    <source>
        <dbReference type="SAM" id="MobiDB-lite"/>
    </source>
</evidence>
<proteinExistence type="predicted"/>
<dbReference type="AlphaFoldDB" id="A0A848QKS0"/>
<dbReference type="Proteomes" id="UP000561181">
    <property type="component" value="Unassembled WGS sequence"/>
</dbReference>